<protein>
    <submittedName>
        <fullName evidence="2">Uncharacterized protein</fullName>
    </submittedName>
</protein>
<reference evidence="2" key="1">
    <citation type="journal article" date="2023" name="Plant J.">
        <title>Genome sequences and population genomics provide insights into the demographic history, inbreeding, and mutation load of two 'living fossil' tree species of Dipteronia.</title>
        <authorList>
            <person name="Feng Y."/>
            <person name="Comes H.P."/>
            <person name="Chen J."/>
            <person name="Zhu S."/>
            <person name="Lu R."/>
            <person name="Zhang X."/>
            <person name="Li P."/>
            <person name="Qiu J."/>
            <person name="Olsen K.M."/>
            <person name="Qiu Y."/>
        </authorList>
    </citation>
    <scope>NUCLEOTIDE SEQUENCE</scope>
    <source>
        <strain evidence="2">NBL</strain>
    </source>
</reference>
<accession>A0AAD9ZUK4</accession>
<proteinExistence type="predicted"/>
<evidence type="ECO:0000256" key="1">
    <source>
        <dbReference type="SAM" id="MobiDB-lite"/>
    </source>
</evidence>
<dbReference type="Proteomes" id="UP001281410">
    <property type="component" value="Unassembled WGS sequence"/>
</dbReference>
<dbReference type="AlphaFoldDB" id="A0AAD9ZUK4"/>
<dbReference type="EMBL" id="JANJYJ010000009">
    <property type="protein sequence ID" value="KAK3190231.1"/>
    <property type="molecule type" value="Genomic_DNA"/>
</dbReference>
<evidence type="ECO:0000313" key="2">
    <source>
        <dbReference type="EMBL" id="KAK3190231.1"/>
    </source>
</evidence>
<feature type="compositionally biased region" description="Basic and acidic residues" evidence="1">
    <location>
        <begin position="107"/>
        <end position="118"/>
    </location>
</feature>
<sequence length="133" mass="15133">MDIVFGFGLLGGGKPSPSWCNQKHRPPANCLAVRHQGAVTTTKLLLRKLKNTIVAALVSIAAVKVEMIIFEQSWHSLGEGHFEMMNAAVLRVEWKWNKTERRKKYKEKQTTSKEDRQSKRTTSHVTITLAKFQ</sequence>
<organism evidence="2 3">
    <name type="scientific">Dipteronia sinensis</name>
    <dbReference type="NCBI Taxonomy" id="43782"/>
    <lineage>
        <taxon>Eukaryota</taxon>
        <taxon>Viridiplantae</taxon>
        <taxon>Streptophyta</taxon>
        <taxon>Embryophyta</taxon>
        <taxon>Tracheophyta</taxon>
        <taxon>Spermatophyta</taxon>
        <taxon>Magnoliopsida</taxon>
        <taxon>eudicotyledons</taxon>
        <taxon>Gunneridae</taxon>
        <taxon>Pentapetalae</taxon>
        <taxon>rosids</taxon>
        <taxon>malvids</taxon>
        <taxon>Sapindales</taxon>
        <taxon>Sapindaceae</taxon>
        <taxon>Hippocastanoideae</taxon>
        <taxon>Acereae</taxon>
        <taxon>Dipteronia</taxon>
    </lineage>
</organism>
<gene>
    <name evidence="2" type="ORF">Dsin_029792</name>
</gene>
<name>A0AAD9ZUK4_9ROSI</name>
<comment type="caution">
    <text evidence="2">The sequence shown here is derived from an EMBL/GenBank/DDBJ whole genome shotgun (WGS) entry which is preliminary data.</text>
</comment>
<keyword evidence="3" id="KW-1185">Reference proteome</keyword>
<feature type="region of interest" description="Disordered" evidence="1">
    <location>
        <begin position="101"/>
        <end position="133"/>
    </location>
</feature>
<evidence type="ECO:0000313" key="3">
    <source>
        <dbReference type="Proteomes" id="UP001281410"/>
    </source>
</evidence>